<comment type="caution">
    <text evidence="2">The sequence shown here is derived from an EMBL/GenBank/DDBJ whole genome shotgun (WGS) entry which is preliminary data.</text>
</comment>
<dbReference type="AlphaFoldDB" id="A0A0F4YIC7"/>
<evidence type="ECO:0000313" key="2">
    <source>
        <dbReference type="EMBL" id="KKA17969.1"/>
    </source>
</evidence>
<protein>
    <submittedName>
        <fullName evidence="2">Uncharacterized protein</fullName>
    </submittedName>
</protein>
<accession>A0A0F4YIC7</accession>
<dbReference type="Proteomes" id="UP000053958">
    <property type="component" value="Unassembled WGS sequence"/>
</dbReference>
<name>A0A0F4YIC7_RASE3</name>
<dbReference type="OrthoDB" id="4522601at2759"/>
<dbReference type="GeneID" id="25320350"/>
<sequence>MTEVIGDTKTLSLLPPAFLSTRENGQQSSHAPRALPPTLVKRQSTFKSIMKPIPQAPLSGTKTNPASEPSDKLIKADGAALLGHDQCKQARPKTEELLQVCRMDPQQDVINHILEGVESIQNLKSDTVEALQNAIVGRMVIDKFKVKFEEFIIWSNKNDLGGIEYDAHLENIIIEARQGPVHGKTVNVISDWFKEVVGKVQEEDSVNLTIYQDKTFCLTSGKYEGSLKAPDSSITENESFLPLIALEVAFSSTRKDLLEDAKALLYGTDNITELVIAIDIKEQSGENNNKEEDLCWGLSDPEILQCFKTNNALAAHIVRWDQDHGNCLLVGTFTAEMWFCTRETCHPDSTQLPPSLWTYVFSLSKPFQEGKVIKTFHSTRSLSKNFCQKFCELEDKLPLEALERQLRDSLEDYRKDRALF</sequence>
<dbReference type="RefSeq" id="XP_013324581.1">
    <property type="nucleotide sequence ID" value="XM_013469127.1"/>
</dbReference>
<evidence type="ECO:0000256" key="1">
    <source>
        <dbReference type="SAM" id="MobiDB-lite"/>
    </source>
</evidence>
<proteinExistence type="predicted"/>
<dbReference type="EMBL" id="LASV01000519">
    <property type="protein sequence ID" value="KKA17969.1"/>
    <property type="molecule type" value="Genomic_DNA"/>
</dbReference>
<feature type="compositionally biased region" description="Polar residues" evidence="1">
    <location>
        <begin position="21"/>
        <end position="30"/>
    </location>
</feature>
<reference evidence="2 3" key="1">
    <citation type="submission" date="2015-04" db="EMBL/GenBank/DDBJ databases">
        <authorList>
            <person name="Heijne W.H."/>
            <person name="Fedorova N.D."/>
            <person name="Nierman W.C."/>
            <person name="Vollebregt A.W."/>
            <person name="Zhao Z."/>
            <person name="Wu L."/>
            <person name="Kumar M."/>
            <person name="Stam H."/>
            <person name="van den Berg M.A."/>
            <person name="Pel H.J."/>
        </authorList>
    </citation>
    <scope>NUCLEOTIDE SEQUENCE [LARGE SCALE GENOMIC DNA]</scope>
    <source>
        <strain evidence="2 3">CBS 393.64</strain>
    </source>
</reference>
<keyword evidence="3" id="KW-1185">Reference proteome</keyword>
<organism evidence="2 3">
    <name type="scientific">Rasamsonia emersonii (strain ATCC 16479 / CBS 393.64 / IMI 116815)</name>
    <dbReference type="NCBI Taxonomy" id="1408163"/>
    <lineage>
        <taxon>Eukaryota</taxon>
        <taxon>Fungi</taxon>
        <taxon>Dikarya</taxon>
        <taxon>Ascomycota</taxon>
        <taxon>Pezizomycotina</taxon>
        <taxon>Eurotiomycetes</taxon>
        <taxon>Eurotiomycetidae</taxon>
        <taxon>Eurotiales</taxon>
        <taxon>Trichocomaceae</taxon>
        <taxon>Rasamsonia</taxon>
    </lineage>
</organism>
<evidence type="ECO:0000313" key="3">
    <source>
        <dbReference type="Proteomes" id="UP000053958"/>
    </source>
</evidence>
<gene>
    <name evidence="2" type="ORF">T310_8089</name>
</gene>
<feature type="region of interest" description="Disordered" evidence="1">
    <location>
        <begin position="18"/>
        <end position="39"/>
    </location>
</feature>